<dbReference type="EMBL" id="LR798197">
    <property type="protein sequence ID" value="CAB5150973.1"/>
    <property type="molecule type" value="Genomic_DNA"/>
</dbReference>
<keyword evidence="1" id="KW-0378">Hydrolase</keyword>
<accession>A0A6J7WAD2</accession>
<sequence length="135" mass="15052">MIKSVYEFNTKLLGVQTGKPKRLDKAEKDWLLSALNEEITEFEDAPSIVDEIDGLLDLVYFAIGGCVRMGLTAEQIEACFQAIHNANMAKKMGVKESRPQDGSIADAVKPTGWQPPEQAIERIVYHQDPQGEFDL</sequence>
<evidence type="ECO:0000313" key="1">
    <source>
        <dbReference type="EMBL" id="CAB5150973.1"/>
    </source>
</evidence>
<dbReference type="InterPro" id="IPR021130">
    <property type="entry name" value="PRib-ATP_PPHydrolase-like"/>
</dbReference>
<dbReference type="Gene3D" id="1.10.3420.10">
    <property type="entry name" value="putative ntp pyrophosphohydrolase like domain"/>
    <property type="match status" value="1"/>
</dbReference>
<proteinExistence type="predicted"/>
<reference evidence="1" key="1">
    <citation type="submission" date="2020-05" db="EMBL/GenBank/DDBJ databases">
        <authorList>
            <person name="Chiriac C."/>
            <person name="Salcher M."/>
            <person name="Ghai R."/>
            <person name="Kavagutti S V."/>
        </authorList>
    </citation>
    <scope>NUCLEOTIDE SEQUENCE</scope>
</reference>
<name>A0A6J7WAD2_9CAUD</name>
<organism evidence="1">
    <name type="scientific">uncultured Caudovirales phage</name>
    <dbReference type="NCBI Taxonomy" id="2100421"/>
    <lineage>
        <taxon>Viruses</taxon>
        <taxon>Duplodnaviria</taxon>
        <taxon>Heunggongvirae</taxon>
        <taxon>Uroviricota</taxon>
        <taxon>Caudoviricetes</taxon>
        <taxon>Peduoviridae</taxon>
        <taxon>Maltschvirus</taxon>
        <taxon>Maltschvirus maltsch</taxon>
    </lineage>
</organism>
<dbReference type="GO" id="GO:0016787">
    <property type="term" value="F:hydrolase activity"/>
    <property type="evidence" value="ECO:0007669"/>
    <property type="project" value="UniProtKB-KW"/>
</dbReference>
<protein>
    <submittedName>
        <fullName evidence="1">Phosphoribosyl-ATP pyrophosphohydrolase-like</fullName>
    </submittedName>
</protein>
<gene>
    <name evidence="1" type="ORF">UFOVP148_17</name>
</gene>
<dbReference type="Pfam" id="PF01503">
    <property type="entry name" value="PRA-PH"/>
    <property type="match status" value="1"/>
</dbReference>
<dbReference type="InterPro" id="IPR023292">
    <property type="entry name" value="NTP_PyroPHydrolase-like_dom_sf"/>
</dbReference>